<keyword evidence="1" id="KW-0812">Transmembrane</keyword>
<name>A0ABM7XG05_9BACT</name>
<sequence>MDATSSPLPPVPHASPARARLALAGGLLALLAAAAALQAWTPIPWDADTAYHVAVARLIRAQGLLHAFPWTPFSWLARHYADKELLFHLLLVPLSGLDWVTDAKVVGALCGFAALSSLYLVLRAERVRLGAVWALAALASSGYFAMRLGLVRPHLLSMALAPAVTWAAARRRHGLLFAACVAYPLAYTAWHTALGLVALAELARVAAGQRPRWGAPLAAAGGLAVGLLVHPNFPAILSFFWIQNFQILMGTAWTGMAGVELGTEYLPFTPAEALRFALLPGLAALAGAALAWRERREGWVPLAFALPALAFGALTFRTQRFVEYFVPFSFAALALALRGRGGRALPAAALGIALAFTGLVGRGPLELMRLRLRDFSPEVEAHLRARIPEGAQVFACDWLTTGELMLALPERRFLVALDPVLFLKNDPERYRLWWQLDHQPPPHPALAIREGFGADFVVCDTGHPAFWPLFDALQADPGARLLHRSPLWIGWDLRPGPAPAPNGP</sequence>
<feature type="transmembrane region" description="Helical" evidence="1">
    <location>
        <begin position="103"/>
        <end position="122"/>
    </location>
</feature>
<feature type="transmembrane region" description="Helical" evidence="1">
    <location>
        <begin position="298"/>
        <end position="316"/>
    </location>
</feature>
<evidence type="ECO:0000313" key="3">
    <source>
        <dbReference type="Proteomes" id="UP001162734"/>
    </source>
</evidence>
<evidence type="ECO:0000313" key="2">
    <source>
        <dbReference type="EMBL" id="BDG10821.1"/>
    </source>
</evidence>
<feature type="transmembrane region" description="Helical" evidence="1">
    <location>
        <begin position="344"/>
        <end position="365"/>
    </location>
</feature>
<feature type="transmembrane region" description="Helical" evidence="1">
    <location>
        <begin position="273"/>
        <end position="292"/>
    </location>
</feature>
<dbReference type="EMBL" id="AP025592">
    <property type="protein sequence ID" value="BDG10821.1"/>
    <property type="molecule type" value="Genomic_DNA"/>
</dbReference>
<dbReference type="RefSeq" id="WP_248343382.1">
    <property type="nucleotide sequence ID" value="NZ_AP025592.1"/>
</dbReference>
<reference evidence="3" key="1">
    <citation type="journal article" date="2022" name="Int. J. Syst. Evol. Microbiol.">
        <title>Anaeromyxobacter oryzae sp. nov., Anaeromyxobacter diazotrophicus sp. nov. and Anaeromyxobacter paludicola sp. nov., isolated from paddy soils.</title>
        <authorList>
            <person name="Itoh H."/>
            <person name="Xu Z."/>
            <person name="Mise K."/>
            <person name="Masuda Y."/>
            <person name="Ushijima N."/>
            <person name="Hayakawa C."/>
            <person name="Shiratori Y."/>
            <person name="Senoo K."/>
        </authorList>
    </citation>
    <scope>NUCLEOTIDE SEQUENCE [LARGE SCALE GENOMIC DNA]</scope>
    <source>
        <strain evidence="3">Red630</strain>
    </source>
</reference>
<dbReference type="Proteomes" id="UP001162734">
    <property type="component" value="Chromosome"/>
</dbReference>
<keyword evidence="3" id="KW-1185">Reference proteome</keyword>
<feature type="transmembrane region" description="Helical" evidence="1">
    <location>
        <begin position="129"/>
        <end position="150"/>
    </location>
</feature>
<feature type="transmembrane region" description="Helical" evidence="1">
    <location>
        <begin position="175"/>
        <end position="201"/>
    </location>
</feature>
<keyword evidence="1" id="KW-0472">Membrane</keyword>
<evidence type="ECO:0000256" key="1">
    <source>
        <dbReference type="SAM" id="Phobius"/>
    </source>
</evidence>
<feature type="transmembrane region" description="Helical" evidence="1">
    <location>
        <begin position="321"/>
        <end position="338"/>
    </location>
</feature>
<keyword evidence="1" id="KW-1133">Transmembrane helix</keyword>
<organism evidence="2 3">
    <name type="scientific">Anaeromyxobacter paludicola</name>
    <dbReference type="NCBI Taxonomy" id="2918171"/>
    <lineage>
        <taxon>Bacteria</taxon>
        <taxon>Pseudomonadati</taxon>
        <taxon>Myxococcota</taxon>
        <taxon>Myxococcia</taxon>
        <taxon>Myxococcales</taxon>
        <taxon>Cystobacterineae</taxon>
        <taxon>Anaeromyxobacteraceae</taxon>
        <taxon>Anaeromyxobacter</taxon>
    </lineage>
</organism>
<gene>
    <name evidence="2" type="ORF">AMPC_39340</name>
</gene>
<protein>
    <recommendedName>
        <fullName evidence="4">Glycosyltransferase RgtA/B/C/D-like domain-containing protein</fullName>
    </recommendedName>
</protein>
<accession>A0ABM7XG05</accession>
<feature type="transmembrane region" description="Helical" evidence="1">
    <location>
        <begin position="213"/>
        <end position="233"/>
    </location>
</feature>
<proteinExistence type="predicted"/>
<evidence type="ECO:0008006" key="4">
    <source>
        <dbReference type="Google" id="ProtNLM"/>
    </source>
</evidence>